<organism evidence="2 3">
    <name type="scientific">Austropuccinia psidii MF-1</name>
    <dbReference type="NCBI Taxonomy" id="1389203"/>
    <lineage>
        <taxon>Eukaryota</taxon>
        <taxon>Fungi</taxon>
        <taxon>Dikarya</taxon>
        <taxon>Basidiomycota</taxon>
        <taxon>Pucciniomycotina</taxon>
        <taxon>Pucciniomycetes</taxon>
        <taxon>Pucciniales</taxon>
        <taxon>Sphaerophragmiaceae</taxon>
        <taxon>Austropuccinia</taxon>
    </lineage>
</organism>
<dbReference type="Proteomes" id="UP000765509">
    <property type="component" value="Unassembled WGS sequence"/>
</dbReference>
<dbReference type="EMBL" id="AVOT02007947">
    <property type="protein sequence ID" value="MBW0484994.1"/>
    <property type="molecule type" value="Genomic_DNA"/>
</dbReference>
<protein>
    <submittedName>
        <fullName evidence="2">Uncharacterized protein</fullName>
    </submittedName>
</protein>
<comment type="caution">
    <text evidence="2">The sequence shown here is derived from an EMBL/GenBank/DDBJ whole genome shotgun (WGS) entry which is preliminary data.</text>
</comment>
<proteinExistence type="predicted"/>
<feature type="region of interest" description="Disordered" evidence="1">
    <location>
        <begin position="58"/>
        <end position="102"/>
    </location>
</feature>
<feature type="compositionally biased region" description="Basic and acidic residues" evidence="1">
    <location>
        <begin position="93"/>
        <end position="102"/>
    </location>
</feature>
<sequence>MEDLSTTKINEQIKVLKNHVSTVVYNTNQFDIHLERSDSERQNLKDEILAHVEQIHKGYEPNPHMPRHSTPFTEEKPSVNRSLNPFLGGNAISEKDIPKLEQ</sequence>
<dbReference type="AlphaFoldDB" id="A0A9Q3CGQ4"/>
<accession>A0A9Q3CGQ4</accession>
<evidence type="ECO:0000313" key="3">
    <source>
        <dbReference type="Proteomes" id="UP000765509"/>
    </source>
</evidence>
<evidence type="ECO:0000313" key="2">
    <source>
        <dbReference type="EMBL" id="MBW0484994.1"/>
    </source>
</evidence>
<keyword evidence="3" id="KW-1185">Reference proteome</keyword>
<gene>
    <name evidence="2" type="ORF">O181_024709</name>
</gene>
<name>A0A9Q3CGQ4_9BASI</name>
<reference evidence="2" key="1">
    <citation type="submission" date="2021-03" db="EMBL/GenBank/DDBJ databases">
        <title>Draft genome sequence of rust myrtle Austropuccinia psidii MF-1, a brazilian biotype.</title>
        <authorList>
            <person name="Quecine M.C."/>
            <person name="Pachon D.M.R."/>
            <person name="Bonatelli M.L."/>
            <person name="Correr F.H."/>
            <person name="Franceschini L.M."/>
            <person name="Leite T.F."/>
            <person name="Margarido G.R.A."/>
            <person name="Almeida C.A."/>
            <person name="Ferrarezi J.A."/>
            <person name="Labate C.A."/>
        </authorList>
    </citation>
    <scope>NUCLEOTIDE SEQUENCE</scope>
    <source>
        <strain evidence="2">MF-1</strain>
    </source>
</reference>
<evidence type="ECO:0000256" key="1">
    <source>
        <dbReference type="SAM" id="MobiDB-lite"/>
    </source>
</evidence>